<keyword evidence="1" id="KW-1133">Transmembrane helix</keyword>
<keyword evidence="3" id="KW-1185">Reference proteome</keyword>
<evidence type="ECO:0000313" key="2">
    <source>
        <dbReference type="EMBL" id="KAK1625256.1"/>
    </source>
</evidence>
<proteinExistence type="predicted"/>
<dbReference type="RefSeq" id="XP_060441251.1">
    <property type="nucleotide sequence ID" value="XM_060591136.1"/>
</dbReference>
<evidence type="ECO:0000313" key="3">
    <source>
        <dbReference type="Proteomes" id="UP001243989"/>
    </source>
</evidence>
<reference evidence="2" key="1">
    <citation type="submission" date="2021-06" db="EMBL/GenBank/DDBJ databases">
        <title>Comparative genomics, transcriptomics and evolutionary studies reveal genomic signatures of adaptation to plant cell wall in hemibiotrophic fungi.</title>
        <authorList>
            <consortium name="DOE Joint Genome Institute"/>
            <person name="Baroncelli R."/>
            <person name="Diaz J.F."/>
            <person name="Benocci T."/>
            <person name="Peng M."/>
            <person name="Battaglia E."/>
            <person name="Haridas S."/>
            <person name="Andreopoulos W."/>
            <person name="Labutti K."/>
            <person name="Pangilinan J."/>
            <person name="Floch G.L."/>
            <person name="Makela M.R."/>
            <person name="Henrissat B."/>
            <person name="Grigoriev I.V."/>
            <person name="Crouch J.A."/>
            <person name="De Vries R.P."/>
            <person name="Sukno S.A."/>
            <person name="Thon M.R."/>
        </authorList>
    </citation>
    <scope>NUCLEOTIDE SEQUENCE</scope>
    <source>
        <strain evidence="2">CBS 102054</strain>
    </source>
</reference>
<dbReference type="AlphaFoldDB" id="A0AAI9ZIT4"/>
<accession>A0AAI9ZIT4</accession>
<keyword evidence="1" id="KW-0812">Transmembrane</keyword>
<name>A0AAI9ZIT4_9PEZI</name>
<sequence>MPGYKTDCPRCGSPSFKRGICEHCGKTGPPDNLPGSEGSMFMSMVCLILLILLART</sequence>
<evidence type="ECO:0000256" key="1">
    <source>
        <dbReference type="SAM" id="Phobius"/>
    </source>
</evidence>
<protein>
    <submittedName>
        <fullName evidence="2">Uncharacterized protein</fullName>
    </submittedName>
</protein>
<dbReference type="Proteomes" id="UP001243989">
    <property type="component" value="Unassembled WGS sequence"/>
</dbReference>
<dbReference type="EMBL" id="JAHMHQ010000021">
    <property type="protein sequence ID" value="KAK1625256.1"/>
    <property type="molecule type" value="Genomic_DNA"/>
</dbReference>
<gene>
    <name evidence="2" type="ORF">BDP81DRAFT_436484</name>
</gene>
<keyword evidence="1" id="KW-0472">Membrane</keyword>
<dbReference type="GeneID" id="85475998"/>
<organism evidence="2 3">
    <name type="scientific">Colletotrichum phormii</name>
    <dbReference type="NCBI Taxonomy" id="359342"/>
    <lineage>
        <taxon>Eukaryota</taxon>
        <taxon>Fungi</taxon>
        <taxon>Dikarya</taxon>
        <taxon>Ascomycota</taxon>
        <taxon>Pezizomycotina</taxon>
        <taxon>Sordariomycetes</taxon>
        <taxon>Hypocreomycetidae</taxon>
        <taxon>Glomerellales</taxon>
        <taxon>Glomerellaceae</taxon>
        <taxon>Colletotrichum</taxon>
        <taxon>Colletotrichum acutatum species complex</taxon>
    </lineage>
</organism>
<comment type="caution">
    <text evidence="2">The sequence shown here is derived from an EMBL/GenBank/DDBJ whole genome shotgun (WGS) entry which is preliminary data.</text>
</comment>
<feature type="transmembrane region" description="Helical" evidence="1">
    <location>
        <begin position="38"/>
        <end position="54"/>
    </location>
</feature>